<dbReference type="GO" id="GO:0005634">
    <property type="term" value="C:nucleus"/>
    <property type="evidence" value="ECO:0007669"/>
    <property type="project" value="UniProtKB-SubCell"/>
</dbReference>
<keyword evidence="11" id="KW-1185">Reference proteome</keyword>
<feature type="compositionally biased region" description="Polar residues" evidence="8">
    <location>
        <begin position="106"/>
        <end position="133"/>
    </location>
</feature>
<evidence type="ECO:0000313" key="10">
    <source>
        <dbReference type="EMBL" id="KAH3864266.1"/>
    </source>
</evidence>
<evidence type="ECO:0000256" key="6">
    <source>
        <dbReference type="PROSITE-ProRule" id="PRU00108"/>
    </source>
</evidence>
<evidence type="ECO:0000313" key="11">
    <source>
        <dbReference type="Proteomes" id="UP000828390"/>
    </source>
</evidence>
<comment type="subcellular location">
    <subcellularLocation>
        <location evidence="1 6 7">Nucleus</location>
    </subcellularLocation>
</comment>
<dbReference type="Proteomes" id="UP000828390">
    <property type="component" value="Unassembled WGS sequence"/>
</dbReference>
<protein>
    <recommendedName>
        <fullName evidence="9">Homeobox domain-containing protein</fullName>
    </recommendedName>
</protein>
<dbReference type="PANTHER" id="PTHR24336">
    <property type="entry name" value="TRANSCRIPTION FACTOR LBX"/>
    <property type="match status" value="1"/>
</dbReference>
<feature type="DNA-binding region" description="Homeobox" evidence="6">
    <location>
        <begin position="248"/>
        <end position="307"/>
    </location>
</feature>
<dbReference type="InterPro" id="IPR009057">
    <property type="entry name" value="Homeodomain-like_sf"/>
</dbReference>
<sequence>MEESQWQPCCVHTHSSRVVGIAPSQADGIEKPLKSFRINDILSSSSSDDFTKQRRRESDFKRSSDECSENKRRKSPSLNDGRDSCDKASPLAIVRPWDTPERNNQENDYTCLSNGSHTSRNNPCDNPSPHNSRSSTCFLNASTISTQVSVIYPKSSVALNGKNDLLQKFYNNQRRYDVESDSDTEIDVEGCDEERSDVSGIHSDKEDVSPLDALLAMSSKTFWGLDSIDEQQARDMDQQNKHNLPKKKRKTRTAFTNQQIYELEKRFILQKYLTPTDRDEIAAKLGLTSAQVITWFQNRRAKFKRDIEEMKQDVVATSPKR</sequence>
<dbReference type="InterPro" id="IPR001356">
    <property type="entry name" value="HD"/>
</dbReference>
<keyword evidence="4 6" id="KW-0371">Homeobox</keyword>
<dbReference type="InterPro" id="IPR000047">
    <property type="entry name" value="HTH_motif"/>
</dbReference>
<evidence type="ECO:0000256" key="1">
    <source>
        <dbReference type="ARBA" id="ARBA00004123"/>
    </source>
</evidence>
<dbReference type="InterPro" id="IPR051892">
    <property type="entry name" value="LBX_TF"/>
</dbReference>
<dbReference type="Gene3D" id="1.10.10.60">
    <property type="entry name" value="Homeodomain-like"/>
    <property type="match status" value="1"/>
</dbReference>
<reference evidence="10" key="1">
    <citation type="journal article" date="2019" name="bioRxiv">
        <title>The Genome of the Zebra Mussel, Dreissena polymorpha: A Resource for Invasive Species Research.</title>
        <authorList>
            <person name="McCartney M.A."/>
            <person name="Auch B."/>
            <person name="Kono T."/>
            <person name="Mallez S."/>
            <person name="Zhang Y."/>
            <person name="Obille A."/>
            <person name="Becker A."/>
            <person name="Abrahante J.E."/>
            <person name="Garbe J."/>
            <person name="Badalamenti J.P."/>
            <person name="Herman A."/>
            <person name="Mangelson H."/>
            <person name="Liachko I."/>
            <person name="Sullivan S."/>
            <person name="Sone E.D."/>
            <person name="Koren S."/>
            <person name="Silverstein K.A.T."/>
            <person name="Beckman K.B."/>
            <person name="Gohl D.M."/>
        </authorList>
    </citation>
    <scope>NUCLEOTIDE SEQUENCE</scope>
    <source>
        <strain evidence="10">Duluth1</strain>
        <tissue evidence="10">Whole animal</tissue>
    </source>
</reference>
<evidence type="ECO:0000256" key="8">
    <source>
        <dbReference type="SAM" id="MobiDB-lite"/>
    </source>
</evidence>
<keyword evidence="2" id="KW-0217">Developmental protein</keyword>
<evidence type="ECO:0000256" key="2">
    <source>
        <dbReference type="ARBA" id="ARBA00022473"/>
    </source>
</evidence>
<proteinExistence type="predicted"/>
<evidence type="ECO:0000259" key="9">
    <source>
        <dbReference type="PROSITE" id="PS50071"/>
    </source>
</evidence>
<feature type="region of interest" description="Disordered" evidence="8">
    <location>
        <begin position="43"/>
        <end position="133"/>
    </location>
</feature>
<keyword evidence="5 6" id="KW-0539">Nucleus</keyword>
<dbReference type="GO" id="GO:0000981">
    <property type="term" value="F:DNA-binding transcription factor activity, RNA polymerase II-specific"/>
    <property type="evidence" value="ECO:0007669"/>
    <property type="project" value="InterPro"/>
</dbReference>
<dbReference type="PROSITE" id="PS00027">
    <property type="entry name" value="HOMEOBOX_1"/>
    <property type="match status" value="1"/>
</dbReference>
<dbReference type="PANTHER" id="PTHR24336:SF8">
    <property type="entry name" value="LADYBIRD EARLY-RELATED"/>
    <property type="match status" value="1"/>
</dbReference>
<dbReference type="FunFam" id="1.10.10.60:FF:000040">
    <property type="entry name" value="T-cell leukemia homeobox protein 3"/>
    <property type="match status" value="1"/>
</dbReference>
<feature type="compositionally biased region" description="Basic and acidic residues" evidence="8">
    <location>
        <begin position="49"/>
        <end position="70"/>
    </location>
</feature>
<name>A0A9D4LWQ2_DREPO</name>
<dbReference type="AlphaFoldDB" id="A0A9D4LWQ2"/>
<reference evidence="10" key="2">
    <citation type="submission" date="2020-11" db="EMBL/GenBank/DDBJ databases">
        <authorList>
            <person name="McCartney M.A."/>
            <person name="Auch B."/>
            <person name="Kono T."/>
            <person name="Mallez S."/>
            <person name="Becker A."/>
            <person name="Gohl D.M."/>
            <person name="Silverstein K.A.T."/>
            <person name="Koren S."/>
            <person name="Bechman K.B."/>
            <person name="Herman A."/>
            <person name="Abrahante J.E."/>
            <person name="Garbe J."/>
        </authorList>
    </citation>
    <scope>NUCLEOTIDE SEQUENCE</scope>
    <source>
        <strain evidence="10">Duluth1</strain>
        <tissue evidence="10">Whole animal</tissue>
    </source>
</reference>
<dbReference type="Pfam" id="PF00046">
    <property type="entry name" value="Homeodomain"/>
    <property type="match status" value="1"/>
</dbReference>
<dbReference type="OrthoDB" id="6159439at2759"/>
<dbReference type="SMART" id="SM00389">
    <property type="entry name" value="HOX"/>
    <property type="match status" value="1"/>
</dbReference>
<dbReference type="CDD" id="cd00086">
    <property type="entry name" value="homeodomain"/>
    <property type="match status" value="1"/>
</dbReference>
<evidence type="ECO:0000256" key="5">
    <source>
        <dbReference type="ARBA" id="ARBA00023242"/>
    </source>
</evidence>
<gene>
    <name evidence="10" type="ORF">DPMN_027282</name>
</gene>
<accession>A0A9D4LWQ2</accession>
<dbReference type="SUPFAM" id="SSF46689">
    <property type="entry name" value="Homeodomain-like"/>
    <property type="match status" value="1"/>
</dbReference>
<dbReference type="InterPro" id="IPR017970">
    <property type="entry name" value="Homeobox_CS"/>
</dbReference>
<dbReference type="GO" id="GO:1990837">
    <property type="term" value="F:sequence-specific double-stranded DNA binding"/>
    <property type="evidence" value="ECO:0007669"/>
    <property type="project" value="TreeGrafter"/>
</dbReference>
<evidence type="ECO:0000256" key="4">
    <source>
        <dbReference type="ARBA" id="ARBA00023155"/>
    </source>
</evidence>
<feature type="domain" description="Homeobox" evidence="9">
    <location>
        <begin position="246"/>
        <end position="306"/>
    </location>
</feature>
<dbReference type="PRINTS" id="PR00031">
    <property type="entry name" value="HTHREPRESSR"/>
</dbReference>
<keyword evidence="3 6" id="KW-0238">DNA-binding</keyword>
<dbReference type="PROSITE" id="PS50071">
    <property type="entry name" value="HOMEOBOX_2"/>
    <property type="match status" value="1"/>
</dbReference>
<evidence type="ECO:0000256" key="7">
    <source>
        <dbReference type="RuleBase" id="RU000682"/>
    </source>
</evidence>
<dbReference type="EMBL" id="JAIWYP010000002">
    <property type="protein sequence ID" value="KAH3864266.1"/>
    <property type="molecule type" value="Genomic_DNA"/>
</dbReference>
<comment type="caution">
    <text evidence="10">The sequence shown here is derived from an EMBL/GenBank/DDBJ whole genome shotgun (WGS) entry which is preliminary data.</text>
</comment>
<organism evidence="10 11">
    <name type="scientific">Dreissena polymorpha</name>
    <name type="common">Zebra mussel</name>
    <name type="synonym">Mytilus polymorpha</name>
    <dbReference type="NCBI Taxonomy" id="45954"/>
    <lineage>
        <taxon>Eukaryota</taxon>
        <taxon>Metazoa</taxon>
        <taxon>Spiralia</taxon>
        <taxon>Lophotrochozoa</taxon>
        <taxon>Mollusca</taxon>
        <taxon>Bivalvia</taxon>
        <taxon>Autobranchia</taxon>
        <taxon>Heteroconchia</taxon>
        <taxon>Euheterodonta</taxon>
        <taxon>Imparidentia</taxon>
        <taxon>Neoheterodontei</taxon>
        <taxon>Myida</taxon>
        <taxon>Dreissenoidea</taxon>
        <taxon>Dreissenidae</taxon>
        <taxon>Dreissena</taxon>
    </lineage>
</organism>
<evidence type="ECO:0000256" key="3">
    <source>
        <dbReference type="ARBA" id="ARBA00023125"/>
    </source>
</evidence>